<dbReference type="InterPro" id="IPR005495">
    <property type="entry name" value="LptG/LptF_permease"/>
</dbReference>
<protein>
    <recommendedName>
        <fullName evidence="2">Lipopolysaccharide export system permease protein LptF</fullName>
    </recommendedName>
</protein>
<sequence length="371" mass="41743">MLDYQYRANLTGRTGKSSRLMSSVLHRYLGLELLRYWLAFTLVLWLVLLTARFSLYLGQAASGRLPADTVLLLLGLKSVGFFVFLMPLTLFLALLWLLGRLNRDSETLVLAASGMGPARLYRAFALPVLSVTVLVAVLSTWLVPQTAEKGYRLRAEAEQRLDASALAPGQFNFLRGGKWLVYAQRRGAAPGSLEDLFIHIDRQPRAQILVAKRATLETRDNGRYLVLGEGYQYDGKAGQANYRRLRFRDYSIRLDPSRVEVPSKLDAFSTAELISDNSPESRAELAMRIARPLSVLVLVLIAIPIARFRPAGSRYTPIWMGVLVFTLYFNLLNVGRMWIENETLVGSLGLWWVHALMLLIGVVLLRRRATS</sequence>
<evidence type="ECO:0000256" key="4">
    <source>
        <dbReference type="ARBA" id="ARBA00022475"/>
    </source>
</evidence>
<reference evidence="10" key="1">
    <citation type="submission" date="2018-06" db="EMBL/GenBank/DDBJ databases">
        <authorList>
            <person name="Zhirakovskaya E."/>
        </authorList>
    </citation>
    <scope>NUCLEOTIDE SEQUENCE</scope>
</reference>
<feature type="transmembrane region" description="Helical" evidence="9">
    <location>
        <begin position="120"/>
        <end position="143"/>
    </location>
</feature>
<dbReference type="PANTHER" id="PTHR33529">
    <property type="entry name" value="SLR0882 PROTEIN-RELATED"/>
    <property type="match status" value="1"/>
</dbReference>
<feature type="transmembrane region" description="Helical" evidence="9">
    <location>
        <begin position="78"/>
        <end position="99"/>
    </location>
</feature>
<keyword evidence="4" id="KW-1003">Cell membrane</keyword>
<dbReference type="NCBIfam" id="TIGR04407">
    <property type="entry name" value="LptF_YjgP"/>
    <property type="match status" value="1"/>
</dbReference>
<keyword evidence="3" id="KW-0813">Transport</keyword>
<evidence type="ECO:0000256" key="3">
    <source>
        <dbReference type="ARBA" id="ARBA00022448"/>
    </source>
</evidence>
<evidence type="ECO:0000256" key="7">
    <source>
        <dbReference type="ARBA" id="ARBA00022989"/>
    </source>
</evidence>
<dbReference type="Pfam" id="PF03739">
    <property type="entry name" value="LptF_LptG"/>
    <property type="match status" value="1"/>
</dbReference>
<feature type="transmembrane region" description="Helical" evidence="9">
    <location>
        <begin position="36"/>
        <end position="58"/>
    </location>
</feature>
<gene>
    <name evidence="10" type="ORF">MNBD_GAMMA15-1021</name>
</gene>
<evidence type="ECO:0000256" key="2">
    <source>
        <dbReference type="ARBA" id="ARBA00014213"/>
    </source>
</evidence>
<feature type="transmembrane region" description="Helical" evidence="9">
    <location>
        <begin position="318"/>
        <end position="339"/>
    </location>
</feature>
<keyword evidence="6 9" id="KW-0812">Transmembrane</keyword>
<name>A0A3B0YBA9_9ZZZZ</name>
<dbReference type="GO" id="GO:0015920">
    <property type="term" value="P:lipopolysaccharide transport"/>
    <property type="evidence" value="ECO:0007669"/>
    <property type="project" value="TreeGrafter"/>
</dbReference>
<evidence type="ECO:0000256" key="1">
    <source>
        <dbReference type="ARBA" id="ARBA00004429"/>
    </source>
</evidence>
<proteinExistence type="predicted"/>
<comment type="subcellular location">
    <subcellularLocation>
        <location evidence="1">Cell inner membrane</location>
        <topology evidence="1">Multi-pass membrane protein</topology>
    </subcellularLocation>
</comment>
<evidence type="ECO:0000313" key="10">
    <source>
        <dbReference type="EMBL" id="VAW78135.1"/>
    </source>
</evidence>
<keyword evidence="5" id="KW-0997">Cell inner membrane</keyword>
<evidence type="ECO:0000256" key="5">
    <source>
        <dbReference type="ARBA" id="ARBA00022519"/>
    </source>
</evidence>
<feature type="transmembrane region" description="Helical" evidence="9">
    <location>
        <begin position="345"/>
        <end position="365"/>
    </location>
</feature>
<dbReference type="GO" id="GO:0043190">
    <property type="term" value="C:ATP-binding cassette (ABC) transporter complex"/>
    <property type="evidence" value="ECO:0007669"/>
    <property type="project" value="InterPro"/>
</dbReference>
<keyword evidence="8 9" id="KW-0472">Membrane</keyword>
<organism evidence="10">
    <name type="scientific">hydrothermal vent metagenome</name>
    <dbReference type="NCBI Taxonomy" id="652676"/>
    <lineage>
        <taxon>unclassified sequences</taxon>
        <taxon>metagenomes</taxon>
        <taxon>ecological metagenomes</taxon>
    </lineage>
</organism>
<dbReference type="EMBL" id="UOFN01000089">
    <property type="protein sequence ID" value="VAW78135.1"/>
    <property type="molecule type" value="Genomic_DNA"/>
</dbReference>
<accession>A0A3B0YBA9</accession>
<dbReference type="InterPro" id="IPR030922">
    <property type="entry name" value="LptF"/>
</dbReference>
<evidence type="ECO:0000256" key="8">
    <source>
        <dbReference type="ARBA" id="ARBA00023136"/>
    </source>
</evidence>
<evidence type="ECO:0000256" key="6">
    <source>
        <dbReference type="ARBA" id="ARBA00022692"/>
    </source>
</evidence>
<dbReference type="AlphaFoldDB" id="A0A3B0YBA9"/>
<dbReference type="GO" id="GO:0055085">
    <property type="term" value="P:transmembrane transport"/>
    <property type="evidence" value="ECO:0007669"/>
    <property type="project" value="InterPro"/>
</dbReference>
<keyword evidence="7 9" id="KW-1133">Transmembrane helix</keyword>
<evidence type="ECO:0000256" key="9">
    <source>
        <dbReference type="SAM" id="Phobius"/>
    </source>
</evidence>
<dbReference type="PANTHER" id="PTHR33529:SF7">
    <property type="entry name" value="LIPOPOLYSACCHARIDE EXPORT SYSTEM PERMEASE PROTEIN LPTF"/>
    <property type="match status" value="1"/>
</dbReference>